<dbReference type="PANTHER" id="PTHR24025">
    <property type="entry name" value="DESMOGLEIN FAMILY MEMBER"/>
    <property type="match status" value="1"/>
</dbReference>
<dbReference type="InterPro" id="IPR050971">
    <property type="entry name" value="Cadherin-domain_protein"/>
</dbReference>
<keyword evidence="6" id="KW-0677">Repeat</keyword>
<sequence length="1003" mass="110407">MTNLQLENVNPKRVDENALNKPMIDASGLLKILPQKAQAHFRMIRDKAVAVWRDKNKHQLRSVAIPKRRQGENQFACCFIVAHAAPTGGGGQLKIDGGLRRRRNANPGLVVYCGQVISPEYRSNLTQHPQSQKQSCFKLIIFPASQRREADNDAHDSASYFSVIDCPGDSRIAFPCRKRLPQEATGRSSMIRRDRFSAGSAIFAAASCSRILMLRKVSRIAGKTEGPAAARRGSIARGVKGSRRNQIRLTMGVARWYFKFASSLSRESKKLSALPGRDSGGASDLSTSNNPRFFCAPPEPRTITNRNRSSSDTDNQRVIIHVRDVNDEPPYFINRPLPMQAVVQLNAPPNTPVFTLQARDPDTDHNIHYFIVRDRTGGRFEVDERSGVVRTRGTDLFQLDMEYVLYVKAEDQNGRVDERRFQSTPEERLSIVGGKRAPQFYMPSYEAEIPENQKKDSDIISVKAKSFADREIRYTLKAQGQGAGTFNIGPTSGIVKLAKELDFEDLRQPHVYSLVVTATEDSGGFSTSVELTIRVTDVNDNAPKFELPDYQAHNVDEDIPPGTSILKVKAMDADSGANAEIEYLVSDDHFSVDPSGIISNNKQLDADNNNAYYEFVVTAKDKGEPAKTGTATVRVYTKNKNDEEPKFSQQVYTPNVDENAGPNTLVTTVVASDKDGDNVRFGFVGGGTSSGQFVIEEITGVIRLHSKSISLDRDKYELNVTAMDDGACCVNGDQTIHTSTAVVVVFITDVNDNKPIFKDCGTYYPKVEEGAPNGSPVIKVHATDEDKGVNGQVKYSIVQQPNQKGTKFTVDEETGEVSTNKVFDREGDDGKFVSVTVKATDQGEPSLEGVCSFTVEITDVNDNPPLFDRQKYVENVKQDASIGTNILRVSASDEDADNNGAIVYTLNAGSNSADLEYFEIQPESGWIVLKKALDVTLSSPVVERHSTLDPPSSTFVHFVWSFLYAVRRGGDSTAIAADEMVRGGGRVGGGTAGRHHLYILILE</sequence>
<dbReference type="GO" id="GO:0005509">
    <property type="term" value="F:calcium ion binding"/>
    <property type="evidence" value="ECO:0007669"/>
    <property type="project" value="UniProtKB-UniRule"/>
</dbReference>
<dbReference type="GO" id="GO:0060429">
    <property type="term" value="P:epithelium development"/>
    <property type="evidence" value="ECO:0007669"/>
    <property type="project" value="UniProtKB-ARBA"/>
</dbReference>
<dbReference type="Pfam" id="PF00028">
    <property type="entry name" value="Cadherin"/>
    <property type="match status" value="6"/>
</dbReference>
<keyword evidence="11" id="KW-1015">Disulfide bond</keyword>
<dbReference type="CDD" id="cd11304">
    <property type="entry name" value="Cadherin_repeat"/>
    <property type="match status" value="6"/>
</dbReference>
<evidence type="ECO:0000256" key="11">
    <source>
        <dbReference type="ARBA" id="ARBA00023157"/>
    </source>
</evidence>
<organism evidence="16 17">
    <name type="scientific">Tenebrio molitor</name>
    <name type="common">Yellow mealworm beetle</name>
    <dbReference type="NCBI Taxonomy" id="7067"/>
    <lineage>
        <taxon>Eukaryota</taxon>
        <taxon>Metazoa</taxon>
        <taxon>Ecdysozoa</taxon>
        <taxon>Arthropoda</taxon>
        <taxon>Hexapoda</taxon>
        <taxon>Insecta</taxon>
        <taxon>Pterygota</taxon>
        <taxon>Neoptera</taxon>
        <taxon>Endopterygota</taxon>
        <taxon>Coleoptera</taxon>
        <taxon>Polyphaga</taxon>
        <taxon>Cucujiformia</taxon>
        <taxon>Tenebrionidae</taxon>
        <taxon>Tenebrio</taxon>
    </lineage>
</organism>
<keyword evidence="8" id="KW-0130">Cell adhesion</keyword>
<dbReference type="GO" id="GO:0005886">
    <property type="term" value="C:plasma membrane"/>
    <property type="evidence" value="ECO:0007669"/>
    <property type="project" value="UniProtKB-SubCell"/>
</dbReference>
<keyword evidence="7 13" id="KW-0106">Calcium</keyword>
<dbReference type="GO" id="GO:0044331">
    <property type="term" value="P:cell-cell adhesion mediated by cadherin"/>
    <property type="evidence" value="ECO:0007669"/>
    <property type="project" value="UniProtKB-ARBA"/>
</dbReference>
<evidence type="ECO:0000256" key="7">
    <source>
        <dbReference type="ARBA" id="ARBA00022837"/>
    </source>
</evidence>
<comment type="subcellular location">
    <subcellularLocation>
        <location evidence="1">Cell membrane</location>
        <topology evidence="1">Single-pass type I membrane protein</topology>
    </subcellularLocation>
</comment>
<feature type="domain" description="Cadherin" evidence="15">
    <location>
        <begin position="759"/>
        <end position="867"/>
    </location>
</feature>
<evidence type="ECO:0000256" key="4">
    <source>
        <dbReference type="ARBA" id="ARBA00022692"/>
    </source>
</evidence>
<evidence type="ECO:0000256" key="6">
    <source>
        <dbReference type="ARBA" id="ARBA00022737"/>
    </source>
</evidence>
<evidence type="ECO:0000256" key="14">
    <source>
        <dbReference type="SAM" id="MobiDB-lite"/>
    </source>
</evidence>
<dbReference type="GO" id="GO:0030425">
    <property type="term" value="C:dendrite"/>
    <property type="evidence" value="ECO:0007669"/>
    <property type="project" value="UniProtKB-ARBA"/>
</dbReference>
<dbReference type="FunFam" id="2.60.40.60:FF:000208">
    <property type="entry name" value="neural-cadherin isoform X11"/>
    <property type="match status" value="1"/>
</dbReference>
<evidence type="ECO:0000256" key="12">
    <source>
        <dbReference type="ARBA" id="ARBA00023180"/>
    </source>
</evidence>
<gene>
    <name evidence="16" type="ORF">GEV33_013045</name>
</gene>
<feature type="domain" description="Cadherin" evidence="15">
    <location>
        <begin position="547"/>
        <end position="647"/>
    </location>
</feature>
<keyword evidence="12" id="KW-0325">Glycoprotein</keyword>
<dbReference type="AlphaFoldDB" id="A0A8J6H823"/>
<keyword evidence="10" id="KW-0472">Membrane</keyword>
<evidence type="ECO:0000256" key="9">
    <source>
        <dbReference type="ARBA" id="ARBA00022989"/>
    </source>
</evidence>
<evidence type="ECO:0000256" key="13">
    <source>
        <dbReference type="PROSITE-ProRule" id="PRU00043"/>
    </source>
</evidence>
<evidence type="ECO:0000256" key="5">
    <source>
        <dbReference type="ARBA" id="ARBA00022729"/>
    </source>
</evidence>
<feature type="domain" description="Cadherin" evidence="15">
    <location>
        <begin position="441"/>
        <end position="545"/>
    </location>
</feature>
<dbReference type="Gene3D" id="2.60.40.60">
    <property type="entry name" value="Cadherins"/>
    <property type="match status" value="6"/>
</dbReference>
<feature type="region of interest" description="Disordered" evidence="14">
    <location>
        <begin position="269"/>
        <end position="313"/>
    </location>
</feature>
<dbReference type="Proteomes" id="UP000719412">
    <property type="component" value="Unassembled WGS sequence"/>
</dbReference>
<dbReference type="FunFam" id="2.60.40.60:FF:000192">
    <property type="entry name" value="neural-cadherin isoform X8"/>
    <property type="match status" value="1"/>
</dbReference>
<evidence type="ECO:0000313" key="17">
    <source>
        <dbReference type="Proteomes" id="UP000719412"/>
    </source>
</evidence>
<reference evidence="16" key="2">
    <citation type="submission" date="2021-08" db="EMBL/GenBank/DDBJ databases">
        <authorList>
            <person name="Eriksson T."/>
        </authorList>
    </citation>
    <scope>NUCLEOTIDE SEQUENCE</scope>
    <source>
        <strain evidence="16">Stoneville</strain>
        <tissue evidence="16">Whole head</tissue>
    </source>
</reference>
<evidence type="ECO:0000256" key="3">
    <source>
        <dbReference type="ARBA" id="ARBA00022536"/>
    </source>
</evidence>
<keyword evidence="5" id="KW-0732">Signal</keyword>
<evidence type="ECO:0000256" key="2">
    <source>
        <dbReference type="ARBA" id="ARBA00022475"/>
    </source>
</evidence>
<comment type="caution">
    <text evidence="16">The sequence shown here is derived from an EMBL/GenBank/DDBJ whole genome shotgun (WGS) entry which is preliminary data.</text>
</comment>
<proteinExistence type="predicted"/>
<dbReference type="FunFam" id="2.60.40.60:FF:000184">
    <property type="entry name" value="neural-cadherin isoform X12"/>
    <property type="match status" value="1"/>
</dbReference>
<dbReference type="FunFam" id="2.60.40.60:FF:000199">
    <property type="entry name" value="neural-cadherin isoform X1"/>
    <property type="match status" value="1"/>
</dbReference>
<dbReference type="GO" id="GO:0007163">
    <property type="term" value="P:establishment or maintenance of cell polarity"/>
    <property type="evidence" value="ECO:0007669"/>
    <property type="project" value="UniProtKB-ARBA"/>
</dbReference>
<dbReference type="GO" id="GO:0007156">
    <property type="term" value="P:homophilic cell adhesion via plasma membrane adhesion molecules"/>
    <property type="evidence" value="ECO:0007669"/>
    <property type="project" value="InterPro"/>
</dbReference>
<keyword evidence="2" id="KW-1003">Cell membrane</keyword>
<dbReference type="InterPro" id="IPR020894">
    <property type="entry name" value="Cadherin_CS"/>
</dbReference>
<keyword evidence="3" id="KW-0245">EGF-like domain</keyword>
<evidence type="ECO:0000256" key="8">
    <source>
        <dbReference type="ARBA" id="ARBA00022889"/>
    </source>
</evidence>
<name>A0A8J6H823_TENMO</name>
<dbReference type="SMART" id="SM00112">
    <property type="entry name" value="CA"/>
    <property type="match status" value="5"/>
</dbReference>
<protein>
    <recommendedName>
        <fullName evidence="15">Cadherin domain-containing protein</fullName>
    </recommendedName>
</protein>
<dbReference type="PROSITE" id="PS00232">
    <property type="entry name" value="CADHERIN_1"/>
    <property type="match status" value="2"/>
</dbReference>
<feature type="domain" description="Cadherin" evidence="15">
    <location>
        <begin position="335"/>
        <end position="440"/>
    </location>
</feature>
<keyword evidence="17" id="KW-1185">Reference proteome</keyword>
<dbReference type="EMBL" id="JABDTM020027941">
    <property type="protein sequence ID" value="KAH0809743.1"/>
    <property type="molecule type" value="Genomic_DNA"/>
</dbReference>
<feature type="domain" description="Cadherin" evidence="15">
    <location>
        <begin position="868"/>
        <end position="934"/>
    </location>
</feature>
<dbReference type="PROSITE" id="PS50268">
    <property type="entry name" value="CADHERIN_2"/>
    <property type="match status" value="6"/>
</dbReference>
<feature type="domain" description="Cadherin" evidence="15">
    <location>
        <begin position="648"/>
        <end position="757"/>
    </location>
</feature>
<dbReference type="GO" id="GO:0048468">
    <property type="term" value="P:cell development"/>
    <property type="evidence" value="ECO:0007669"/>
    <property type="project" value="UniProtKB-ARBA"/>
</dbReference>
<evidence type="ECO:0000259" key="15">
    <source>
        <dbReference type="PROSITE" id="PS50268"/>
    </source>
</evidence>
<accession>A0A8J6H823</accession>
<evidence type="ECO:0000256" key="1">
    <source>
        <dbReference type="ARBA" id="ARBA00004251"/>
    </source>
</evidence>
<evidence type="ECO:0000256" key="10">
    <source>
        <dbReference type="ARBA" id="ARBA00023136"/>
    </source>
</evidence>
<dbReference type="PRINTS" id="PR00205">
    <property type="entry name" value="CADHERIN"/>
</dbReference>
<evidence type="ECO:0000313" key="16">
    <source>
        <dbReference type="EMBL" id="KAH0809743.1"/>
    </source>
</evidence>
<dbReference type="InterPro" id="IPR002126">
    <property type="entry name" value="Cadherin-like_dom"/>
</dbReference>
<dbReference type="GO" id="GO:0005911">
    <property type="term" value="C:cell-cell junction"/>
    <property type="evidence" value="ECO:0007669"/>
    <property type="project" value="TreeGrafter"/>
</dbReference>
<dbReference type="FunFam" id="2.60.40.60:FF:000020">
    <property type="entry name" value="Dachsous cadherin-related 1b"/>
    <property type="match status" value="1"/>
</dbReference>
<keyword evidence="4" id="KW-0812">Transmembrane</keyword>
<keyword evidence="9" id="KW-1133">Transmembrane helix</keyword>
<dbReference type="InterPro" id="IPR015919">
    <property type="entry name" value="Cadherin-like_sf"/>
</dbReference>
<dbReference type="SUPFAM" id="SSF49313">
    <property type="entry name" value="Cadherin-like"/>
    <property type="match status" value="6"/>
</dbReference>
<reference evidence="16" key="1">
    <citation type="journal article" date="2020" name="J Insects Food Feed">
        <title>The yellow mealworm (Tenebrio molitor) genome: a resource for the emerging insects as food and feed industry.</title>
        <authorList>
            <person name="Eriksson T."/>
            <person name="Andere A."/>
            <person name="Kelstrup H."/>
            <person name="Emery V."/>
            <person name="Picard C."/>
        </authorList>
    </citation>
    <scope>NUCLEOTIDE SEQUENCE</scope>
    <source>
        <strain evidence="16">Stoneville</strain>
        <tissue evidence="16">Whole head</tissue>
    </source>
</reference>
<dbReference type="GO" id="GO:0000902">
    <property type="term" value="P:cell morphogenesis"/>
    <property type="evidence" value="ECO:0007669"/>
    <property type="project" value="UniProtKB-ARBA"/>
</dbReference>
<dbReference type="PANTHER" id="PTHR24025:SF23">
    <property type="entry name" value="NEURAL-CADHERIN"/>
    <property type="match status" value="1"/>
</dbReference>